<dbReference type="PANTHER" id="PTHR33164">
    <property type="entry name" value="TRANSCRIPTIONAL REGULATOR, MARR FAMILY"/>
    <property type="match status" value="1"/>
</dbReference>
<reference evidence="2 3" key="1">
    <citation type="submission" date="2017-04" db="EMBL/GenBank/DDBJ databases">
        <title>Comparative genome analysis of Subtercola boreus.</title>
        <authorList>
            <person name="Cho Y.-J."/>
            <person name="Cho A."/>
            <person name="Kim O.-S."/>
            <person name="Lee J.-I."/>
        </authorList>
    </citation>
    <scope>NUCLEOTIDE SEQUENCE [LARGE SCALE GENOMIC DNA]</scope>
    <source>
        <strain evidence="2 3">P27479</strain>
    </source>
</reference>
<dbReference type="InterPro" id="IPR039422">
    <property type="entry name" value="MarR/SlyA-like"/>
</dbReference>
<evidence type="ECO:0000313" key="3">
    <source>
        <dbReference type="Proteomes" id="UP000256541"/>
    </source>
</evidence>
<dbReference type="InterPro" id="IPR036390">
    <property type="entry name" value="WH_DNA-bd_sf"/>
</dbReference>
<dbReference type="SMART" id="SM00347">
    <property type="entry name" value="HTH_MARR"/>
    <property type="match status" value="1"/>
</dbReference>
<dbReference type="GO" id="GO:0006950">
    <property type="term" value="P:response to stress"/>
    <property type="evidence" value="ECO:0007669"/>
    <property type="project" value="TreeGrafter"/>
</dbReference>
<comment type="caution">
    <text evidence="2">The sequence shown here is derived from an EMBL/GenBank/DDBJ whole genome shotgun (WGS) entry which is preliminary data.</text>
</comment>
<dbReference type="Proteomes" id="UP000256541">
    <property type="component" value="Unassembled WGS sequence"/>
</dbReference>
<organism evidence="2 3">
    <name type="scientific">Subtercola boreus</name>
    <dbReference type="NCBI Taxonomy" id="120213"/>
    <lineage>
        <taxon>Bacteria</taxon>
        <taxon>Bacillati</taxon>
        <taxon>Actinomycetota</taxon>
        <taxon>Actinomycetes</taxon>
        <taxon>Micrococcales</taxon>
        <taxon>Microbacteriaceae</taxon>
        <taxon>Subtercola</taxon>
    </lineage>
</organism>
<dbReference type="Gene3D" id="1.10.10.10">
    <property type="entry name" value="Winged helix-like DNA-binding domain superfamily/Winged helix DNA-binding domain"/>
    <property type="match status" value="1"/>
</dbReference>
<evidence type="ECO:0000313" key="2">
    <source>
        <dbReference type="EMBL" id="RFA15524.1"/>
    </source>
</evidence>
<dbReference type="AlphaFoldDB" id="A0A3E0VZJ2"/>
<gene>
    <name evidence="2" type="ORF">B7R22_06770</name>
</gene>
<dbReference type="InterPro" id="IPR036388">
    <property type="entry name" value="WH-like_DNA-bd_sf"/>
</dbReference>
<dbReference type="OrthoDB" id="8966183at2"/>
<proteinExistence type="predicted"/>
<name>A0A3E0VZJ2_9MICO</name>
<accession>A0A3E0VZJ2</accession>
<protein>
    <recommendedName>
        <fullName evidence="1">HTH marR-type domain-containing protein</fullName>
    </recommendedName>
</protein>
<dbReference type="RefSeq" id="WP_116411025.1">
    <property type="nucleotide sequence ID" value="NZ_NBXB01000020.1"/>
</dbReference>
<dbReference type="PROSITE" id="PS50995">
    <property type="entry name" value="HTH_MARR_2"/>
    <property type="match status" value="1"/>
</dbReference>
<dbReference type="GO" id="GO:0003700">
    <property type="term" value="F:DNA-binding transcription factor activity"/>
    <property type="evidence" value="ECO:0007669"/>
    <property type="project" value="InterPro"/>
</dbReference>
<dbReference type="EMBL" id="NBXB01000020">
    <property type="protein sequence ID" value="RFA15524.1"/>
    <property type="molecule type" value="Genomic_DNA"/>
</dbReference>
<dbReference type="PANTHER" id="PTHR33164:SF94">
    <property type="entry name" value="TRANSCRIPTIONAL REGULATORY PROTEIN-RELATED"/>
    <property type="match status" value="1"/>
</dbReference>
<feature type="domain" description="HTH marR-type" evidence="1">
    <location>
        <begin position="16"/>
        <end position="150"/>
    </location>
</feature>
<sequence>MNEGVAAMEQGAIWTNALTTESTLTASRALLGIVARSISNALNDVTMPQFRVLVVLSGSGPLRMGALAEKMGAVQSTFSRTIDRMVKGGWVERASSPDSRREVLIFATSQGRALVDEVTERRRAELSRILSALSPEEQAQLASAFDVLARVAGETPAEELLILGL</sequence>
<evidence type="ECO:0000259" key="1">
    <source>
        <dbReference type="PROSITE" id="PS50995"/>
    </source>
</evidence>
<dbReference type="InterPro" id="IPR000835">
    <property type="entry name" value="HTH_MarR-typ"/>
</dbReference>
<dbReference type="Pfam" id="PF01047">
    <property type="entry name" value="MarR"/>
    <property type="match status" value="1"/>
</dbReference>
<dbReference type="SUPFAM" id="SSF46785">
    <property type="entry name" value="Winged helix' DNA-binding domain"/>
    <property type="match status" value="1"/>
</dbReference>
<dbReference type="PRINTS" id="PR00598">
    <property type="entry name" value="HTHMARR"/>
</dbReference>